<evidence type="ECO:0000313" key="1">
    <source>
        <dbReference type="EMBL" id="CDW21622.1"/>
    </source>
</evidence>
<reference evidence="1" key="1">
    <citation type="submission" date="2014-05" db="EMBL/GenBank/DDBJ databases">
        <authorList>
            <person name="Chronopoulou M."/>
        </authorList>
    </citation>
    <scope>NUCLEOTIDE SEQUENCE</scope>
    <source>
        <tissue evidence="1">Whole organism</tissue>
    </source>
</reference>
<dbReference type="AlphaFoldDB" id="A0A0K2T7R7"/>
<protein>
    <submittedName>
        <fullName evidence="1">Uncharacterized protein</fullName>
    </submittedName>
</protein>
<name>A0A0K2T7R7_LEPSM</name>
<proteinExistence type="predicted"/>
<accession>A0A0K2T7R7</accession>
<sequence>MKLFGFAIIVNVEAEMMSSIFAERILEFIVHRAVFSVSRDLVQR</sequence>
<organism evidence="1">
    <name type="scientific">Lepeophtheirus salmonis</name>
    <name type="common">Salmon louse</name>
    <name type="synonym">Caligus salmonis</name>
    <dbReference type="NCBI Taxonomy" id="72036"/>
    <lineage>
        <taxon>Eukaryota</taxon>
        <taxon>Metazoa</taxon>
        <taxon>Ecdysozoa</taxon>
        <taxon>Arthropoda</taxon>
        <taxon>Crustacea</taxon>
        <taxon>Multicrustacea</taxon>
        <taxon>Hexanauplia</taxon>
        <taxon>Copepoda</taxon>
        <taxon>Siphonostomatoida</taxon>
        <taxon>Caligidae</taxon>
        <taxon>Lepeophtheirus</taxon>
    </lineage>
</organism>
<dbReference type="EMBL" id="HACA01004261">
    <property type="protein sequence ID" value="CDW21622.1"/>
    <property type="molecule type" value="Transcribed_RNA"/>
</dbReference>